<name>A0A9W4JK12_9EURO</name>
<gene>
    <name evidence="3" type="ORF">PSALAMII_LOCUS7105</name>
</gene>
<comment type="caution">
    <text evidence="3">The sequence shown here is derived from an EMBL/GenBank/DDBJ whole genome shotgun (WGS) entry which is preliminary data.</text>
</comment>
<organism evidence="3 4">
    <name type="scientific">Penicillium salamii</name>
    <dbReference type="NCBI Taxonomy" id="1612424"/>
    <lineage>
        <taxon>Eukaryota</taxon>
        <taxon>Fungi</taxon>
        <taxon>Dikarya</taxon>
        <taxon>Ascomycota</taxon>
        <taxon>Pezizomycotina</taxon>
        <taxon>Eurotiomycetes</taxon>
        <taxon>Eurotiomycetidae</taxon>
        <taxon>Eurotiales</taxon>
        <taxon>Aspergillaceae</taxon>
        <taxon>Penicillium</taxon>
    </lineage>
</organism>
<protein>
    <recommendedName>
        <fullName evidence="2">AAA+ ATPase domain-containing protein</fullName>
    </recommendedName>
</protein>
<dbReference type="InterPro" id="IPR027417">
    <property type="entry name" value="P-loop_NTPase"/>
</dbReference>
<dbReference type="Gene3D" id="3.40.50.300">
    <property type="entry name" value="P-loop containing nucleotide triphosphate hydrolases"/>
    <property type="match status" value="1"/>
</dbReference>
<dbReference type="SUPFAM" id="SSF52540">
    <property type="entry name" value="P-loop containing nucleoside triphosphate hydrolases"/>
    <property type="match status" value="1"/>
</dbReference>
<feature type="domain" description="AAA+ ATPase" evidence="2">
    <location>
        <begin position="480"/>
        <end position="605"/>
    </location>
</feature>
<evidence type="ECO:0000256" key="1">
    <source>
        <dbReference type="SAM" id="MobiDB-lite"/>
    </source>
</evidence>
<dbReference type="GO" id="GO:0005524">
    <property type="term" value="F:ATP binding"/>
    <property type="evidence" value="ECO:0007669"/>
    <property type="project" value="InterPro"/>
</dbReference>
<dbReference type="PANTHER" id="PTHR46411">
    <property type="entry name" value="FAMILY ATPASE, PUTATIVE-RELATED"/>
    <property type="match status" value="1"/>
</dbReference>
<dbReference type="SMART" id="SM00382">
    <property type="entry name" value="AAA"/>
    <property type="match status" value="1"/>
</dbReference>
<dbReference type="OrthoDB" id="433512at2759"/>
<dbReference type="EMBL" id="CAJVPD010000249">
    <property type="protein sequence ID" value="CAG8395482.1"/>
    <property type="molecule type" value="Genomic_DNA"/>
</dbReference>
<evidence type="ECO:0000259" key="2">
    <source>
        <dbReference type="SMART" id="SM00382"/>
    </source>
</evidence>
<dbReference type="Proteomes" id="UP001152592">
    <property type="component" value="Unassembled WGS sequence"/>
</dbReference>
<dbReference type="InterPro" id="IPR003593">
    <property type="entry name" value="AAA+_ATPase"/>
</dbReference>
<dbReference type="InterPro" id="IPR003959">
    <property type="entry name" value="ATPase_AAA_core"/>
</dbReference>
<dbReference type="CDD" id="cd19481">
    <property type="entry name" value="RecA-like_protease"/>
    <property type="match status" value="1"/>
</dbReference>
<evidence type="ECO:0000313" key="4">
    <source>
        <dbReference type="Proteomes" id="UP001152592"/>
    </source>
</evidence>
<evidence type="ECO:0000313" key="3">
    <source>
        <dbReference type="EMBL" id="CAG8395482.1"/>
    </source>
</evidence>
<dbReference type="Pfam" id="PF22942">
    <property type="entry name" value="DUF7025"/>
    <property type="match status" value="1"/>
</dbReference>
<dbReference type="InterPro" id="IPR054289">
    <property type="entry name" value="DUF7025"/>
</dbReference>
<feature type="region of interest" description="Disordered" evidence="1">
    <location>
        <begin position="99"/>
        <end position="123"/>
    </location>
</feature>
<feature type="compositionally biased region" description="Basic and acidic residues" evidence="1">
    <location>
        <begin position="101"/>
        <end position="115"/>
    </location>
</feature>
<dbReference type="GO" id="GO:0016887">
    <property type="term" value="F:ATP hydrolysis activity"/>
    <property type="evidence" value="ECO:0007669"/>
    <property type="project" value="InterPro"/>
</dbReference>
<dbReference type="PANTHER" id="PTHR46411:SF3">
    <property type="entry name" value="AAA+ ATPASE DOMAIN-CONTAINING PROTEIN"/>
    <property type="match status" value="1"/>
</dbReference>
<dbReference type="Pfam" id="PF00004">
    <property type="entry name" value="AAA"/>
    <property type="match status" value="1"/>
</dbReference>
<accession>A0A9W4JK12</accession>
<sequence>MRLTCMSAFTCSNPQLLWYKAELWGSSFQSLLLFISTNYSFIFWSLPSPIYIERRQPTNMAIVINDSAKPAEQNGKEEGKEEVKFEPVGTVCDFRNLYQTKPDEDGNRSWTRDLPSDLPEPAEDADSAQYALLVRKEKCYDGRKSLSLHSIVVQSEHLKTFLGKVLDNYPGVTTTLDRLEFTAPFKPFVHRWEDIIRLRDEEQDPTTKTHVDLFYSIMDEELRDVIDCKKDLVANGVITFPLAWAIMEPHDVVVSSVGGLLRGHQFDSMALTKCGWRLYADHLEFDGSRFGYTSENFSIPTFTGTVPITSLPIFPLKYHPEKESIREILAARGKRWEEHKGYHFKAYDGPAISRDYHEDDLNARDTKYHVKGRVIIDADAYNIFHPNGIISVDNHIDEDGLTDTQLLLASPMVYGYSLKDKEWLIFYLESSHEITWDERAFESLVLPKEQQGLKEVILGVAKAQSKRLDSFDDVVQGKGRGIIMQLAGPPGVGKTLTAESVAEVMKVPLYVMSAGDLGMEASSVERSLKQILKAVPRWGAVLLLDEADVFMEARDSRDLARNELVSIFLRMLEYYEGILFLTTNRAQNIDPAFESRIHISLNYQELDVASRRHIWSQFLTRSSEIFTDEQLDQMAEVPLNGRQIKNVIKTASLLAWSKEVELRYEHLKTVLALRDL</sequence>
<reference evidence="3" key="1">
    <citation type="submission" date="2021-07" db="EMBL/GenBank/DDBJ databases">
        <authorList>
            <person name="Branca A.L. A."/>
        </authorList>
    </citation>
    <scope>NUCLEOTIDE SEQUENCE</scope>
</reference>
<proteinExistence type="predicted"/>
<dbReference type="AlphaFoldDB" id="A0A9W4JK12"/>